<keyword evidence="2" id="KW-0732">Signal</keyword>
<accession>A0A9J6ZUC9</accession>
<reference evidence="3" key="1">
    <citation type="journal article" date="2022" name="Mol. Ecol. Resour.">
        <title>The complete and closed genome of the facultative generalist Candidatus Endoriftia persephone from deep-sea hydrothermal vents.</title>
        <authorList>
            <person name="de Oliveira A.L."/>
            <person name="Srivastava A."/>
            <person name="Espada-Hinojosa S."/>
            <person name="Bright M."/>
        </authorList>
    </citation>
    <scope>NUCLEOTIDE SEQUENCE</scope>
    <source>
        <strain evidence="3">Tica-EPR-9o50.N</strain>
    </source>
</reference>
<gene>
    <name evidence="3" type="ORF">L0Y14_09555</name>
</gene>
<protein>
    <recommendedName>
        <fullName evidence="5">Flagellar protein FliL</fullName>
    </recommendedName>
</protein>
<dbReference type="Proteomes" id="UP001056649">
    <property type="component" value="Chromosome"/>
</dbReference>
<evidence type="ECO:0000313" key="3">
    <source>
        <dbReference type="EMBL" id="USF86390.1"/>
    </source>
</evidence>
<evidence type="ECO:0000256" key="2">
    <source>
        <dbReference type="SAM" id="SignalP"/>
    </source>
</evidence>
<dbReference type="KEGG" id="eps:L0Y14_09555"/>
<evidence type="ECO:0000256" key="1">
    <source>
        <dbReference type="SAM" id="Coils"/>
    </source>
</evidence>
<keyword evidence="4" id="KW-1185">Reference proteome</keyword>
<dbReference type="RefSeq" id="WP_138921957.1">
    <property type="nucleotide sequence ID" value="NZ_CP090569.1"/>
</dbReference>
<evidence type="ECO:0000313" key="4">
    <source>
        <dbReference type="Proteomes" id="UP001056649"/>
    </source>
</evidence>
<dbReference type="EMBL" id="CP090569">
    <property type="protein sequence ID" value="USF86390.1"/>
    <property type="molecule type" value="Genomic_DNA"/>
</dbReference>
<sequence length="145" mass="16588">MHKYLCILLLMVLLSVSNAYAGFGSYDNPYSTDSVIAPIQIKGEGLFNLVISIQFLNEPYEKKPYESDEYKKFIKRLNIEWSGVALSQALQAKEQNINDLDILKSNIEAEINKLANKLKSKYSLNSNVEVVFSLSRFYLLKPRDN</sequence>
<feature type="chain" id="PRO_5039953348" description="Flagellar protein FliL" evidence="2">
    <location>
        <begin position="22"/>
        <end position="145"/>
    </location>
</feature>
<keyword evidence="1" id="KW-0175">Coiled coil</keyword>
<evidence type="ECO:0008006" key="5">
    <source>
        <dbReference type="Google" id="ProtNLM"/>
    </source>
</evidence>
<feature type="signal peptide" evidence="2">
    <location>
        <begin position="1"/>
        <end position="21"/>
    </location>
</feature>
<name>A0A9J6ZUC9_9GAMM</name>
<dbReference type="AlphaFoldDB" id="A0A9J6ZUC9"/>
<proteinExistence type="predicted"/>
<organism evidence="3 4">
    <name type="scientific">Candidatus Endoriftia persephonae</name>
    <dbReference type="NCBI Taxonomy" id="393765"/>
    <lineage>
        <taxon>Bacteria</taxon>
        <taxon>Pseudomonadati</taxon>
        <taxon>Pseudomonadota</taxon>
        <taxon>Gammaproteobacteria</taxon>
        <taxon>Chromatiales</taxon>
        <taxon>Sedimenticolaceae</taxon>
        <taxon>Candidatus Endoriftia</taxon>
    </lineage>
</organism>
<feature type="coiled-coil region" evidence="1">
    <location>
        <begin position="90"/>
        <end position="117"/>
    </location>
</feature>